<accession>A0A8X6QUJ1</accession>
<dbReference type="AlphaFoldDB" id="A0A8X6QUJ1"/>
<protein>
    <submittedName>
        <fullName evidence="1">Uncharacterized protein</fullName>
    </submittedName>
</protein>
<proteinExistence type="predicted"/>
<dbReference type="EMBL" id="BMAW01131555">
    <property type="protein sequence ID" value="GFU39953.1"/>
    <property type="molecule type" value="Genomic_DNA"/>
</dbReference>
<evidence type="ECO:0000313" key="2">
    <source>
        <dbReference type="Proteomes" id="UP000887013"/>
    </source>
</evidence>
<name>A0A8X6QUJ1_NEPPI</name>
<comment type="caution">
    <text evidence="1">The sequence shown here is derived from an EMBL/GenBank/DDBJ whole genome shotgun (WGS) entry which is preliminary data.</text>
</comment>
<reference evidence="1" key="1">
    <citation type="submission" date="2020-08" db="EMBL/GenBank/DDBJ databases">
        <title>Multicomponent nature underlies the extraordinary mechanical properties of spider dragline silk.</title>
        <authorList>
            <person name="Kono N."/>
            <person name="Nakamura H."/>
            <person name="Mori M."/>
            <person name="Yoshida Y."/>
            <person name="Ohtoshi R."/>
            <person name="Malay A.D."/>
            <person name="Moran D.A.P."/>
            <person name="Tomita M."/>
            <person name="Numata K."/>
            <person name="Arakawa K."/>
        </authorList>
    </citation>
    <scope>NUCLEOTIDE SEQUENCE</scope>
</reference>
<organism evidence="1 2">
    <name type="scientific">Nephila pilipes</name>
    <name type="common">Giant wood spider</name>
    <name type="synonym">Nephila maculata</name>
    <dbReference type="NCBI Taxonomy" id="299642"/>
    <lineage>
        <taxon>Eukaryota</taxon>
        <taxon>Metazoa</taxon>
        <taxon>Ecdysozoa</taxon>
        <taxon>Arthropoda</taxon>
        <taxon>Chelicerata</taxon>
        <taxon>Arachnida</taxon>
        <taxon>Araneae</taxon>
        <taxon>Araneomorphae</taxon>
        <taxon>Entelegynae</taxon>
        <taxon>Araneoidea</taxon>
        <taxon>Nephilidae</taxon>
        <taxon>Nephila</taxon>
    </lineage>
</organism>
<dbReference type="Proteomes" id="UP000887013">
    <property type="component" value="Unassembled WGS sequence"/>
</dbReference>
<sequence length="103" mass="11446">MSHEDSAATIKIARVSVRVPPLVGESRDIVQPNGEKIPSSGIMRSHTLHSETLCSQYADSGEQRIHDLISGMLLGDRKPSRLLLEMRSKAGNRMKTYLKSLFL</sequence>
<evidence type="ECO:0000313" key="1">
    <source>
        <dbReference type="EMBL" id="GFU39953.1"/>
    </source>
</evidence>
<keyword evidence="2" id="KW-1185">Reference proteome</keyword>
<dbReference type="OrthoDB" id="6433758at2759"/>
<gene>
    <name evidence="1" type="ORF">NPIL_641191</name>
</gene>